<dbReference type="RefSeq" id="WP_167208794.1">
    <property type="nucleotide sequence ID" value="NZ_JAASRO010000001.1"/>
</dbReference>
<protein>
    <submittedName>
        <fullName evidence="2">Uncharacterized protein</fullName>
    </submittedName>
</protein>
<reference evidence="2 3" key="1">
    <citation type="submission" date="2020-03" db="EMBL/GenBank/DDBJ databases">
        <title>Sequencing the genomes of 1000 actinobacteria strains.</title>
        <authorList>
            <person name="Klenk H.-P."/>
        </authorList>
    </citation>
    <scope>NUCLEOTIDE SEQUENCE [LARGE SCALE GENOMIC DNA]</scope>
    <source>
        <strain evidence="2 3">DSM 45490</strain>
    </source>
</reference>
<dbReference type="EMBL" id="JAASRO010000001">
    <property type="protein sequence ID" value="NIK58198.1"/>
    <property type="molecule type" value="Genomic_DNA"/>
</dbReference>
<keyword evidence="3" id="KW-1185">Reference proteome</keyword>
<name>A0A7X5VBQ6_9ACTN</name>
<proteinExistence type="predicted"/>
<organism evidence="2 3">
    <name type="scientific">Kribbella shirazensis</name>
    <dbReference type="NCBI Taxonomy" id="1105143"/>
    <lineage>
        <taxon>Bacteria</taxon>
        <taxon>Bacillati</taxon>
        <taxon>Actinomycetota</taxon>
        <taxon>Actinomycetes</taxon>
        <taxon>Propionibacteriales</taxon>
        <taxon>Kribbellaceae</taxon>
        <taxon>Kribbella</taxon>
    </lineage>
</organism>
<evidence type="ECO:0000313" key="2">
    <source>
        <dbReference type="EMBL" id="NIK58198.1"/>
    </source>
</evidence>
<comment type="caution">
    <text evidence="2">The sequence shown here is derived from an EMBL/GenBank/DDBJ whole genome shotgun (WGS) entry which is preliminary data.</text>
</comment>
<dbReference type="Proteomes" id="UP000555407">
    <property type="component" value="Unassembled WGS sequence"/>
</dbReference>
<dbReference type="AlphaFoldDB" id="A0A7X5VBQ6"/>
<gene>
    <name evidence="2" type="ORF">BJY22_003915</name>
</gene>
<sequence>MPVTEQPIAEHEAFADLVLSDDDLVRAEFDDLIAACWESPYEPPPGKPSPPTRGREPRPPLSRPRSSRIRLDRWPLRRPLGRGRGPP</sequence>
<feature type="region of interest" description="Disordered" evidence="1">
    <location>
        <begin position="37"/>
        <end position="87"/>
    </location>
</feature>
<evidence type="ECO:0000313" key="3">
    <source>
        <dbReference type="Proteomes" id="UP000555407"/>
    </source>
</evidence>
<feature type="compositionally biased region" description="Pro residues" evidence="1">
    <location>
        <begin position="41"/>
        <end position="51"/>
    </location>
</feature>
<evidence type="ECO:0000256" key="1">
    <source>
        <dbReference type="SAM" id="MobiDB-lite"/>
    </source>
</evidence>
<accession>A0A7X5VBQ6</accession>